<accession>A0A564T6U0</accession>
<reference evidence="2 3" key="1">
    <citation type="submission" date="2019-07" db="EMBL/GenBank/DDBJ databases">
        <authorList>
            <person name="Hibberd C M."/>
            <person name="Gehrig L. J."/>
            <person name="Chang H.-W."/>
            <person name="Venkatesh S."/>
        </authorList>
    </citation>
    <scope>NUCLEOTIDE SEQUENCE [LARGE SCALE GENOMIC DNA]</scope>
    <source>
        <strain evidence="2">Faecalibacterium_prausnitzii_JG_BgPS064</strain>
    </source>
</reference>
<evidence type="ECO:0000313" key="2">
    <source>
        <dbReference type="EMBL" id="VUX15225.1"/>
    </source>
</evidence>
<proteinExistence type="predicted"/>
<name>A0A564T6U0_9FIRM</name>
<organism evidence="2 3">
    <name type="scientific">Faecalibacterium prausnitzii</name>
    <dbReference type="NCBI Taxonomy" id="853"/>
    <lineage>
        <taxon>Bacteria</taxon>
        <taxon>Bacillati</taxon>
        <taxon>Bacillota</taxon>
        <taxon>Clostridia</taxon>
        <taxon>Eubacteriales</taxon>
        <taxon>Oscillospiraceae</taxon>
        <taxon>Faecalibacterium</taxon>
    </lineage>
</organism>
<dbReference type="EMBL" id="CABHMY010000122">
    <property type="protein sequence ID" value="VUX15225.1"/>
    <property type="molecule type" value="Genomic_DNA"/>
</dbReference>
<feature type="domain" description="DUF7723" evidence="1">
    <location>
        <begin position="1"/>
        <end position="70"/>
    </location>
</feature>
<gene>
    <name evidence="2" type="ORF">FPPS064S07_01066</name>
</gene>
<dbReference type="Proteomes" id="UP000406184">
    <property type="component" value="Unassembled WGS sequence"/>
</dbReference>
<dbReference type="RefSeq" id="WP_158399256.1">
    <property type="nucleotide sequence ID" value="NZ_CABHMY010000122.1"/>
</dbReference>
<dbReference type="AlphaFoldDB" id="A0A564T6U0"/>
<keyword evidence="3" id="KW-1185">Reference proteome</keyword>
<dbReference type="Pfam" id="PF24848">
    <property type="entry name" value="DUF7723"/>
    <property type="match status" value="1"/>
</dbReference>
<protein>
    <recommendedName>
        <fullName evidence="1">DUF7723 domain-containing protein</fullName>
    </recommendedName>
</protein>
<evidence type="ECO:0000259" key="1">
    <source>
        <dbReference type="Pfam" id="PF24848"/>
    </source>
</evidence>
<dbReference type="InterPro" id="IPR056140">
    <property type="entry name" value="DUF7723"/>
</dbReference>
<evidence type="ECO:0000313" key="3">
    <source>
        <dbReference type="Proteomes" id="UP000406184"/>
    </source>
</evidence>
<sequence>MVNVQQVADAADMIVNGYAFSRCPEGFRVLNLNRPDRAVVFSPAAEVLETSMDDIEIQIVRGYLEKNRALLED</sequence>